<proteinExistence type="predicted"/>
<comment type="caution">
    <text evidence="1">The sequence shown here is derived from an EMBL/GenBank/DDBJ whole genome shotgun (WGS) entry which is preliminary data.</text>
</comment>
<evidence type="ECO:0000313" key="2">
    <source>
        <dbReference type="Proteomes" id="UP000276301"/>
    </source>
</evidence>
<accession>A0A498CNY1</accession>
<organism evidence="1 2">
    <name type="scientific">Anaerotruncus massiliensis</name>
    <name type="common">ex Liu et al. 2021</name>
    <dbReference type="NCBI Taxonomy" id="2321404"/>
    <lineage>
        <taxon>Bacteria</taxon>
        <taxon>Bacillati</taxon>
        <taxon>Bacillota</taxon>
        <taxon>Clostridia</taxon>
        <taxon>Eubacteriales</taxon>
        <taxon>Oscillospiraceae</taxon>
        <taxon>Anaerotruncus</taxon>
    </lineage>
</organism>
<gene>
    <name evidence="1" type="ORF">D4A47_09835</name>
</gene>
<sequence>MRRGAAERFTVPFEGRGVHFCRQNAAQRLSHRQRACAMMPRLGKRGLGGEEAYALAYNCVLLWQTLDGPDRLRTPAGALRRYTLGQIAGLCRLYWAQGDLPFGGAEEDSFDREEYSFNESFPEEEFPC</sequence>
<dbReference type="AlphaFoldDB" id="A0A498CNY1"/>
<dbReference type="Proteomes" id="UP000276301">
    <property type="component" value="Unassembled WGS sequence"/>
</dbReference>
<keyword evidence="2" id="KW-1185">Reference proteome</keyword>
<reference evidence="1 2" key="1">
    <citation type="submission" date="2018-10" db="EMBL/GenBank/DDBJ databases">
        <title>Anaerotruncus faecis sp. nov., isolated from human feces.</title>
        <authorList>
            <person name="Wang Y.-J."/>
        </authorList>
    </citation>
    <scope>NUCLEOTIDE SEQUENCE [LARGE SCALE GENOMIC DNA]</scope>
    <source>
        <strain evidence="1 2">22A2-44</strain>
    </source>
</reference>
<protein>
    <submittedName>
        <fullName evidence="1">Uncharacterized protein</fullName>
    </submittedName>
</protein>
<name>A0A498CNY1_9FIRM</name>
<dbReference type="RefSeq" id="WP_121587146.1">
    <property type="nucleotide sequence ID" value="NZ_RCHT01000019.1"/>
</dbReference>
<dbReference type="EMBL" id="RCHT01000019">
    <property type="protein sequence ID" value="RLL09654.1"/>
    <property type="molecule type" value="Genomic_DNA"/>
</dbReference>
<evidence type="ECO:0000313" key="1">
    <source>
        <dbReference type="EMBL" id="RLL09654.1"/>
    </source>
</evidence>